<dbReference type="PROSITE" id="PS50174">
    <property type="entry name" value="G_PATCH"/>
    <property type="match status" value="1"/>
</dbReference>
<evidence type="ECO:0000259" key="1">
    <source>
        <dbReference type="PROSITE" id="PS50174"/>
    </source>
</evidence>
<dbReference type="RefSeq" id="XP_040955950.1">
    <property type="nucleotide sequence ID" value="XM_041100016.1"/>
</dbReference>
<dbReference type="InterPro" id="IPR021109">
    <property type="entry name" value="Peptidase_aspartic_dom_sf"/>
</dbReference>
<dbReference type="PANTHER" id="PTHR32108">
    <property type="entry name" value="DNA-DIRECTED RNA POLYMERASE SUBUNIT ALPHA"/>
    <property type="match status" value="1"/>
</dbReference>
<reference evidence="3" key="2">
    <citation type="submission" date="2025-08" db="UniProtKB">
        <authorList>
            <consortium name="RefSeq"/>
        </authorList>
    </citation>
    <scope>IDENTIFICATION</scope>
</reference>
<protein>
    <recommendedName>
        <fullName evidence="1">G-patch domain-containing protein</fullName>
    </recommendedName>
</protein>
<accession>A0ABM3ANR5</accession>
<keyword evidence="2" id="KW-1185">Reference proteome</keyword>
<dbReference type="SMART" id="SM00443">
    <property type="entry name" value="G_patch"/>
    <property type="match status" value="1"/>
</dbReference>
<dbReference type="Proteomes" id="UP000818029">
    <property type="component" value="Chromosome D08"/>
</dbReference>
<proteinExistence type="predicted"/>
<dbReference type="InterPro" id="IPR000467">
    <property type="entry name" value="G_patch_dom"/>
</dbReference>
<dbReference type="GeneID" id="107906612"/>
<reference evidence="2" key="1">
    <citation type="journal article" date="2020" name="Nat. Genet.">
        <title>Genomic diversifications of five Gossypium allopolyploid species and their impact on cotton improvement.</title>
        <authorList>
            <person name="Chen Z.J."/>
            <person name="Sreedasyam A."/>
            <person name="Ando A."/>
            <person name="Song Q."/>
            <person name="De Santiago L.M."/>
            <person name="Hulse-Kemp A.M."/>
            <person name="Ding M."/>
            <person name="Ye W."/>
            <person name="Kirkbride R.C."/>
            <person name="Jenkins J."/>
            <person name="Plott C."/>
            <person name="Lovell J."/>
            <person name="Lin Y.M."/>
            <person name="Vaughn R."/>
            <person name="Liu B."/>
            <person name="Simpson S."/>
            <person name="Scheffler B.E."/>
            <person name="Wen L."/>
            <person name="Saski C.A."/>
            <person name="Grover C.E."/>
            <person name="Hu G."/>
            <person name="Conover J.L."/>
            <person name="Carlson J.W."/>
            <person name="Shu S."/>
            <person name="Boston L.B."/>
            <person name="Williams M."/>
            <person name="Peterson D.G."/>
            <person name="McGee K."/>
            <person name="Jones D.C."/>
            <person name="Wendel J.F."/>
            <person name="Stelly D.M."/>
            <person name="Grimwood J."/>
            <person name="Schmutz J."/>
        </authorList>
    </citation>
    <scope>NUCLEOTIDE SEQUENCE [LARGE SCALE GENOMIC DNA]</scope>
    <source>
        <strain evidence="2">cv. TM-1</strain>
    </source>
</reference>
<feature type="domain" description="G-patch" evidence="1">
    <location>
        <begin position="473"/>
        <end position="519"/>
    </location>
</feature>
<dbReference type="CDD" id="cd00303">
    <property type="entry name" value="retropepsin_like"/>
    <property type="match status" value="1"/>
</dbReference>
<sequence>MRHFIKSCIAVKKLVEKLIDMGVVKLDDSPNAKNPLPNHNEVNLMSGNMGRNVKTDVVEDMRYRNVLDNKETEFYEEVQEEGNICTSELTAGVPKANYPMVIISGPKNSEVRMYITPKIIIQKPATFPYKDSKKVPWNYECNTTVSGKETSAAMAEGDQGIGFHTCSGKCHDLINPRAELTKEGASTEMQKREKAIVPEPLINEPIKEEEAKEFLKFLKHSEYSVMEQLHKQPVRTSVLALLLSSEAHRSALMKVLNETYVANDISVNKLDRLVNNISADNFIFFNDDEIPPGGRCSIKALHTTTSCKRYTLPRVLIDNGCALNVLPLSTLDRLPVDSSHMKACQNIVRAFDGTERRVTGRIEIPLIIGPTTYEVDFLVIDIKPSYNCLLGRPWIHSAGAVPSSLHQKLKLVSGGRLVTISAEEDIIATVTNNAPYVETDYEALGCSFQSLEFVKALFITEGDKILVPRISKTTKMGLQLMVGMGALPRRGLGRHLQGRVEAPVLKDKFDHFGLGYRSDMKQKKKEIEKRGIIHPQRRIPVKESINEMLENIHIDAIYEDTNEEGTLLDIRPYEPGSVLNNWTAEEIPKVFRALSESSDINDMSDSAMNPENPFE</sequence>
<organism evidence="2 3">
    <name type="scientific">Gossypium hirsutum</name>
    <name type="common">Upland cotton</name>
    <name type="synonym">Gossypium mexicanum</name>
    <dbReference type="NCBI Taxonomy" id="3635"/>
    <lineage>
        <taxon>Eukaryota</taxon>
        <taxon>Viridiplantae</taxon>
        <taxon>Streptophyta</taxon>
        <taxon>Embryophyta</taxon>
        <taxon>Tracheophyta</taxon>
        <taxon>Spermatophyta</taxon>
        <taxon>Magnoliopsida</taxon>
        <taxon>eudicotyledons</taxon>
        <taxon>Gunneridae</taxon>
        <taxon>Pentapetalae</taxon>
        <taxon>rosids</taxon>
        <taxon>malvids</taxon>
        <taxon>Malvales</taxon>
        <taxon>Malvaceae</taxon>
        <taxon>Malvoideae</taxon>
        <taxon>Gossypium</taxon>
    </lineage>
</organism>
<dbReference type="Gene3D" id="2.40.70.10">
    <property type="entry name" value="Acid Proteases"/>
    <property type="match status" value="1"/>
</dbReference>
<evidence type="ECO:0000313" key="2">
    <source>
        <dbReference type="Proteomes" id="UP000818029"/>
    </source>
</evidence>
<gene>
    <name evidence="3" type="primary">LOC107906612</name>
</gene>
<dbReference type="PANTHER" id="PTHR32108:SF5">
    <property type="entry name" value="DYNACTIN SUBUNIT 1-LIKE"/>
    <property type="match status" value="1"/>
</dbReference>
<name>A0ABM3ANR5_GOSHI</name>
<evidence type="ECO:0000313" key="3">
    <source>
        <dbReference type="RefSeq" id="XP_040955950.1"/>
    </source>
</evidence>